<keyword evidence="1" id="KW-0472">Membrane</keyword>
<keyword evidence="1" id="KW-0812">Transmembrane</keyword>
<protein>
    <submittedName>
        <fullName evidence="3">Aste57867_10652 protein</fullName>
    </submittedName>
</protein>
<keyword evidence="1" id="KW-1133">Transmembrane helix</keyword>
<evidence type="ECO:0000313" key="3">
    <source>
        <dbReference type="EMBL" id="VFT87524.1"/>
    </source>
</evidence>
<gene>
    <name evidence="3" type="primary">Aste57867_10652</name>
    <name evidence="2" type="ORF">As57867_010612</name>
    <name evidence="3" type="ORF">ASTE57867_10652</name>
</gene>
<dbReference type="SUPFAM" id="SSF58038">
    <property type="entry name" value="SNARE fusion complex"/>
    <property type="match status" value="1"/>
</dbReference>
<dbReference type="EMBL" id="CAADRA010005243">
    <property type="protein sequence ID" value="VFT87524.1"/>
    <property type="molecule type" value="Genomic_DNA"/>
</dbReference>
<dbReference type="Proteomes" id="UP000332933">
    <property type="component" value="Unassembled WGS sequence"/>
</dbReference>
<dbReference type="CDD" id="cd15841">
    <property type="entry name" value="SNARE_Qc"/>
    <property type="match status" value="1"/>
</dbReference>
<dbReference type="Gene3D" id="1.20.5.110">
    <property type="match status" value="1"/>
</dbReference>
<dbReference type="AlphaFoldDB" id="A0A485KSH8"/>
<sequence length="107" mass="11770">MNSNHEQFPHGPYTQACQEADLDDVHAGASRLNQHARTMHSEMVGQNDLLDCMASDIEGGTYALQKETAKAQLVNANKGKLCKLYVTIAVLVVALVLITKYFPTIPR</sequence>
<accession>A0A485KSH8</accession>
<dbReference type="OrthoDB" id="428895at2759"/>
<feature type="transmembrane region" description="Helical" evidence="1">
    <location>
        <begin position="84"/>
        <end position="102"/>
    </location>
</feature>
<name>A0A485KSH8_9STRA</name>
<keyword evidence="4" id="KW-1185">Reference proteome</keyword>
<reference evidence="2" key="2">
    <citation type="submission" date="2019-06" db="EMBL/GenBank/DDBJ databases">
        <title>Genomics analysis of Aphanomyces spp. identifies a new class of oomycete effector associated with host adaptation.</title>
        <authorList>
            <person name="Gaulin E."/>
        </authorList>
    </citation>
    <scope>NUCLEOTIDE SEQUENCE</scope>
    <source>
        <strain evidence="2">CBS 578.67</strain>
    </source>
</reference>
<evidence type="ECO:0000313" key="2">
    <source>
        <dbReference type="EMBL" id="KAF0698747.1"/>
    </source>
</evidence>
<proteinExistence type="predicted"/>
<evidence type="ECO:0000313" key="4">
    <source>
        <dbReference type="Proteomes" id="UP000332933"/>
    </source>
</evidence>
<evidence type="ECO:0000256" key="1">
    <source>
        <dbReference type="SAM" id="Phobius"/>
    </source>
</evidence>
<organism evidence="3 4">
    <name type="scientific">Aphanomyces stellatus</name>
    <dbReference type="NCBI Taxonomy" id="120398"/>
    <lineage>
        <taxon>Eukaryota</taxon>
        <taxon>Sar</taxon>
        <taxon>Stramenopiles</taxon>
        <taxon>Oomycota</taxon>
        <taxon>Saprolegniomycetes</taxon>
        <taxon>Saprolegniales</taxon>
        <taxon>Verrucalvaceae</taxon>
        <taxon>Aphanomyces</taxon>
    </lineage>
</organism>
<reference evidence="3 4" key="1">
    <citation type="submission" date="2019-03" db="EMBL/GenBank/DDBJ databases">
        <authorList>
            <person name="Gaulin E."/>
            <person name="Dumas B."/>
        </authorList>
    </citation>
    <scope>NUCLEOTIDE SEQUENCE [LARGE SCALE GENOMIC DNA]</scope>
    <source>
        <strain evidence="3">CBS 568.67</strain>
    </source>
</reference>
<dbReference type="EMBL" id="VJMH01005222">
    <property type="protein sequence ID" value="KAF0698747.1"/>
    <property type="molecule type" value="Genomic_DNA"/>
</dbReference>